<reference evidence="6 7" key="1">
    <citation type="submission" date="2016-04" db="EMBL/GenBank/DDBJ databases">
        <title>Genome analyses suggest a sexual origin of heterokaryosis in a supposedly ancient asexual fungus.</title>
        <authorList>
            <person name="Ropars J."/>
            <person name="Sedzielewska K."/>
            <person name="Noel J."/>
            <person name="Charron P."/>
            <person name="Farinelli L."/>
            <person name="Marton T."/>
            <person name="Kruger M."/>
            <person name="Pelin A."/>
            <person name="Brachmann A."/>
            <person name="Corradi N."/>
        </authorList>
    </citation>
    <scope>NUCLEOTIDE SEQUENCE [LARGE SCALE GENOMIC DNA]</scope>
    <source>
        <strain evidence="6 7">A5</strain>
    </source>
</reference>
<dbReference type="GO" id="GO:0004674">
    <property type="term" value="F:protein serine/threonine kinase activity"/>
    <property type="evidence" value="ECO:0007669"/>
    <property type="project" value="TreeGrafter"/>
</dbReference>
<organism evidence="6 7">
    <name type="scientific">Rhizophagus irregularis</name>
    <dbReference type="NCBI Taxonomy" id="588596"/>
    <lineage>
        <taxon>Eukaryota</taxon>
        <taxon>Fungi</taxon>
        <taxon>Fungi incertae sedis</taxon>
        <taxon>Mucoromycota</taxon>
        <taxon>Glomeromycotina</taxon>
        <taxon>Glomeromycetes</taxon>
        <taxon>Glomerales</taxon>
        <taxon>Glomeraceae</taxon>
        <taxon>Rhizophagus</taxon>
    </lineage>
</organism>
<dbReference type="EMBL" id="LLXJ01000659">
    <property type="protein sequence ID" value="PKC07266.1"/>
    <property type="molecule type" value="Genomic_DNA"/>
</dbReference>
<dbReference type="VEuPathDB" id="FungiDB:RhiirA1_511432"/>
<dbReference type="PANTHER" id="PTHR44329">
    <property type="entry name" value="SERINE/THREONINE-PROTEIN KINASE TNNI3K-RELATED"/>
    <property type="match status" value="1"/>
</dbReference>
<evidence type="ECO:0000256" key="1">
    <source>
        <dbReference type="ARBA" id="ARBA00022679"/>
    </source>
</evidence>
<dbReference type="Proteomes" id="UP000232722">
    <property type="component" value="Unassembled WGS sequence"/>
</dbReference>
<evidence type="ECO:0000256" key="3">
    <source>
        <dbReference type="ARBA" id="ARBA00022777"/>
    </source>
</evidence>
<feature type="domain" description="Protein kinase" evidence="5">
    <location>
        <begin position="44"/>
        <end position="313"/>
    </location>
</feature>
<evidence type="ECO:0000313" key="7">
    <source>
        <dbReference type="Proteomes" id="UP000232722"/>
    </source>
</evidence>
<comment type="caution">
    <text evidence="6">The sequence shown here is derived from an EMBL/GenBank/DDBJ whole genome shotgun (WGS) entry which is preliminary data.</text>
</comment>
<keyword evidence="4" id="KW-0067">ATP-binding</keyword>
<dbReference type="Pfam" id="PF00069">
    <property type="entry name" value="Pkinase"/>
    <property type="match status" value="1"/>
</dbReference>
<sequence>MYMPKIRKSENYILRLEKCDASRLKILLDDEVSQTITYYDPQDFKILSEVSSGASALVYNVCREDTTMFAIKKFRSSSKEAAIVNEIFLTGMASPYPSIIQFYGLTKLQDETNYSLVLEYAEGGTLKQYLRDNAVSFGWKNQLRFAKEIASAISWLHNVVGIIHADLHPDNILISKGTIKLADFGCSYLKGSKRNTQVRGVIPYMDPNFFEHNLCSSETQNHPYPLTEKADIYSLGVLFWELTSRKSPFDFETKNNDNLEIFKIMSNIFNGTREKPSPGTNHKFVALYEKCWQHEPHERPEVSHVISELNNIVSDNFSPKDNIASTTFTPKKGEANEDLYLSD</sequence>
<dbReference type="Gene3D" id="1.10.510.10">
    <property type="entry name" value="Transferase(Phosphotransferase) domain 1"/>
    <property type="match status" value="1"/>
</dbReference>
<accession>A0A2N0PK99</accession>
<gene>
    <name evidence="6" type="ORF">RhiirA5_418423</name>
</gene>
<dbReference type="SMR" id="A0A2N0PK99"/>
<dbReference type="VEuPathDB" id="FungiDB:RhiirFUN_026737"/>
<dbReference type="InterPro" id="IPR051681">
    <property type="entry name" value="Ser/Thr_Kinases-Pseudokinases"/>
</dbReference>
<dbReference type="VEuPathDB" id="FungiDB:FUN_020871"/>
<protein>
    <submittedName>
        <fullName evidence="6">Kinase-like protein</fullName>
    </submittedName>
</protein>
<evidence type="ECO:0000256" key="4">
    <source>
        <dbReference type="ARBA" id="ARBA00022840"/>
    </source>
</evidence>
<dbReference type="PROSITE" id="PS50011">
    <property type="entry name" value="PROTEIN_KINASE_DOM"/>
    <property type="match status" value="1"/>
</dbReference>
<keyword evidence="1" id="KW-0808">Transferase</keyword>
<keyword evidence="3 6" id="KW-0418">Kinase</keyword>
<dbReference type="SUPFAM" id="SSF56112">
    <property type="entry name" value="Protein kinase-like (PK-like)"/>
    <property type="match status" value="1"/>
</dbReference>
<dbReference type="InterPro" id="IPR011009">
    <property type="entry name" value="Kinase-like_dom_sf"/>
</dbReference>
<proteinExistence type="predicted"/>
<evidence type="ECO:0000256" key="2">
    <source>
        <dbReference type="ARBA" id="ARBA00022741"/>
    </source>
</evidence>
<evidence type="ECO:0000313" key="6">
    <source>
        <dbReference type="EMBL" id="PKC07266.1"/>
    </source>
</evidence>
<dbReference type="AlphaFoldDB" id="A0A2N0PK99"/>
<dbReference type="PANTHER" id="PTHR44329:SF288">
    <property type="entry name" value="MITOGEN-ACTIVATED PROTEIN KINASE KINASE KINASE 20"/>
    <property type="match status" value="1"/>
</dbReference>
<dbReference type="GO" id="GO:0005524">
    <property type="term" value="F:ATP binding"/>
    <property type="evidence" value="ECO:0007669"/>
    <property type="project" value="UniProtKB-KW"/>
</dbReference>
<keyword evidence="2" id="KW-0547">Nucleotide-binding</keyword>
<name>A0A2N0PK99_9GLOM</name>
<reference evidence="6 7" key="2">
    <citation type="submission" date="2017-09" db="EMBL/GenBank/DDBJ databases">
        <title>Extensive intraspecific genome diversity in a model arbuscular mycorrhizal fungus.</title>
        <authorList>
            <person name="Chen E.C."/>
            <person name="Morin E."/>
            <person name="Beaudet D."/>
            <person name="Noel J."/>
            <person name="Ndikumana S."/>
            <person name="Charron P."/>
            <person name="St-Onge C."/>
            <person name="Giorgi J."/>
            <person name="Grigoriev I.V."/>
            <person name="Roux C."/>
            <person name="Martin F.M."/>
            <person name="Corradi N."/>
        </authorList>
    </citation>
    <scope>NUCLEOTIDE SEQUENCE [LARGE SCALE GENOMIC DNA]</scope>
    <source>
        <strain evidence="6 7">A5</strain>
    </source>
</reference>
<dbReference type="InterPro" id="IPR000719">
    <property type="entry name" value="Prot_kinase_dom"/>
</dbReference>
<evidence type="ECO:0000259" key="5">
    <source>
        <dbReference type="PROSITE" id="PS50011"/>
    </source>
</evidence>